<dbReference type="RefSeq" id="WP_156898900.1">
    <property type="nucleotide sequence ID" value="NZ_LT670849.1"/>
</dbReference>
<name>A0A1M7UY38_9BRAD</name>
<evidence type="ECO:0000313" key="1">
    <source>
        <dbReference type="EMBL" id="SHN87874.1"/>
    </source>
</evidence>
<dbReference type="EMBL" id="LT670849">
    <property type="protein sequence ID" value="SHN87874.1"/>
    <property type="molecule type" value="Genomic_DNA"/>
</dbReference>
<protein>
    <submittedName>
        <fullName evidence="1">Uncharacterized protein</fullName>
    </submittedName>
</protein>
<organism evidence="1 2">
    <name type="scientific">Bradyrhizobium erythrophlei</name>
    <dbReference type="NCBI Taxonomy" id="1437360"/>
    <lineage>
        <taxon>Bacteria</taxon>
        <taxon>Pseudomonadati</taxon>
        <taxon>Pseudomonadota</taxon>
        <taxon>Alphaproteobacteria</taxon>
        <taxon>Hyphomicrobiales</taxon>
        <taxon>Nitrobacteraceae</taxon>
        <taxon>Bradyrhizobium</taxon>
    </lineage>
</organism>
<dbReference type="AlphaFoldDB" id="A0A1M7UY38"/>
<keyword evidence="2" id="KW-1185">Reference proteome</keyword>
<proteinExistence type="predicted"/>
<gene>
    <name evidence="1" type="ORF">SAMN05444170_7420</name>
</gene>
<reference evidence="1" key="1">
    <citation type="submission" date="2016-11" db="EMBL/GenBank/DDBJ databases">
        <authorList>
            <person name="Jaros S."/>
            <person name="Januszkiewicz K."/>
            <person name="Wedrychowicz H."/>
        </authorList>
    </citation>
    <scope>NUCLEOTIDE SEQUENCE [LARGE SCALE GENOMIC DNA]</scope>
    <source>
        <strain evidence="1">GAS401</strain>
    </source>
</reference>
<sequence length="164" mass="18146">MAFSAALRAGSCLQVFGRRKRLAVSIMPAARYRLPLPHTHLLVPFVLSDAGVHKRTPPELLRQSQLFDGVDFVEQSDNVARRARRLAAPGNPVSNQPLGAMRIADIPGLAQHLADRRKQTLRKRLTMLQALLDLAAPDRRMPAKAPADRLVNAVAPKTMKRPQI</sequence>
<accession>A0A1M7UY38</accession>
<evidence type="ECO:0000313" key="2">
    <source>
        <dbReference type="Proteomes" id="UP000184096"/>
    </source>
</evidence>
<dbReference type="Proteomes" id="UP000184096">
    <property type="component" value="Chromosome I"/>
</dbReference>